<evidence type="ECO:0000313" key="2">
    <source>
        <dbReference type="EMBL" id="KAF3962523.1"/>
    </source>
</evidence>
<sequence>MRTLSSTNKRSRGKQKEIARSGPISFAQTADDMAKETGQAVERAALFAKVYSTKEGHPVTPDVGEKIKQMTEILARGSSLQGSRREGILCDITASQLQSQGNTASN</sequence>
<dbReference type="Proteomes" id="UP000737018">
    <property type="component" value="Unassembled WGS sequence"/>
</dbReference>
<accession>A0A8J4R2I3</accession>
<keyword evidence="3" id="KW-1185">Reference proteome</keyword>
<comment type="caution">
    <text evidence="2">The sequence shown here is derived from an EMBL/GenBank/DDBJ whole genome shotgun (WGS) entry which is preliminary data.</text>
</comment>
<dbReference type="EMBL" id="JRKL02001705">
    <property type="protein sequence ID" value="KAF3962523.1"/>
    <property type="molecule type" value="Genomic_DNA"/>
</dbReference>
<dbReference type="AlphaFoldDB" id="A0A8J4R2I3"/>
<evidence type="ECO:0000313" key="3">
    <source>
        <dbReference type="Proteomes" id="UP000737018"/>
    </source>
</evidence>
<evidence type="ECO:0000256" key="1">
    <source>
        <dbReference type="SAM" id="MobiDB-lite"/>
    </source>
</evidence>
<protein>
    <submittedName>
        <fullName evidence="2">Uncharacterized protein</fullName>
    </submittedName>
</protein>
<dbReference type="Pfam" id="PF03004">
    <property type="entry name" value="Transposase_24"/>
    <property type="match status" value="1"/>
</dbReference>
<dbReference type="OrthoDB" id="1919442at2759"/>
<dbReference type="InterPro" id="IPR004252">
    <property type="entry name" value="Probable_transposase_24"/>
</dbReference>
<reference evidence="2" key="1">
    <citation type="submission" date="2020-03" db="EMBL/GenBank/DDBJ databases">
        <title>Castanea mollissima Vanexum genome sequencing.</title>
        <authorList>
            <person name="Staton M."/>
        </authorList>
    </citation>
    <scope>NUCLEOTIDE SEQUENCE</scope>
    <source>
        <tissue evidence="2">Leaf</tissue>
    </source>
</reference>
<proteinExistence type="predicted"/>
<name>A0A8J4R2I3_9ROSI</name>
<feature type="region of interest" description="Disordered" evidence="1">
    <location>
        <begin position="1"/>
        <end position="31"/>
    </location>
</feature>
<gene>
    <name evidence="2" type="ORF">CMV_012978</name>
</gene>
<organism evidence="2 3">
    <name type="scientific">Castanea mollissima</name>
    <name type="common">Chinese chestnut</name>
    <dbReference type="NCBI Taxonomy" id="60419"/>
    <lineage>
        <taxon>Eukaryota</taxon>
        <taxon>Viridiplantae</taxon>
        <taxon>Streptophyta</taxon>
        <taxon>Embryophyta</taxon>
        <taxon>Tracheophyta</taxon>
        <taxon>Spermatophyta</taxon>
        <taxon>Magnoliopsida</taxon>
        <taxon>eudicotyledons</taxon>
        <taxon>Gunneridae</taxon>
        <taxon>Pentapetalae</taxon>
        <taxon>rosids</taxon>
        <taxon>fabids</taxon>
        <taxon>Fagales</taxon>
        <taxon>Fagaceae</taxon>
        <taxon>Castanea</taxon>
    </lineage>
</organism>